<organism evidence="14">
    <name type="scientific">Sipha flava</name>
    <name type="common">yellow sugarcane aphid</name>
    <dbReference type="NCBI Taxonomy" id="143950"/>
    <lineage>
        <taxon>Eukaryota</taxon>
        <taxon>Metazoa</taxon>
        <taxon>Ecdysozoa</taxon>
        <taxon>Arthropoda</taxon>
        <taxon>Hexapoda</taxon>
        <taxon>Insecta</taxon>
        <taxon>Pterygota</taxon>
        <taxon>Neoptera</taxon>
        <taxon>Paraneoptera</taxon>
        <taxon>Hemiptera</taxon>
        <taxon>Sternorrhyncha</taxon>
        <taxon>Aphidomorpha</taxon>
        <taxon>Aphidoidea</taxon>
        <taxon>Aphididae</taxon>
        <taxon>Sipha</taxon>
    </lineage>
</organism>
<keyword evidence="3 12" id="KW-0436">Ligase</keyword>
<dbReference type="Pfam" id="PF00750">
    <property type="entry name" value="tRNA-synt_1d"/>
    <property type="match status" value="1"/>
</dbReference>
<reference evidence="16" key="2">
    <citation type="submission" date="2025-04" db="UniProtKB">
        <authorList>
            <consortium name="RefSeq"/>
        </authorList>
    </citation>
    <scope>IDENTIFICATION</scope>
    <source>
        <tissue evidence="16">Whole body</tissue>
    </source>
</reference>
<evidence type="ECO:0000313" key="16">
    <source>
        <dbReference type="RefSeq" id="XP_025410945.1"/>
    </source>
</evidence>
<keyword evidence="7 12" id="KW-0030">Aminoacyl-tRNA synthetase</keyword>
<dbReference type="Proteomes" id="UP000694846">
    <property type="component" value="Unplaced"/>
</dbReference>
<comment type="catalytic activity">
    <reaction evidence="10">
        <text>tRNA(Arg) + L-arginine + ATP = L-arginyl-tRNA(Arg) + AMP + diphosphate</text>
        <dbReference type="Rhea" id="RHEA:20301"/>
        <dbReference type="Rhea" id="RHEA-COMP:9658"/>
        <dbReference type="Rhea" id="RHEA-COMP:9673"/>
        <dbReference type="ChEBI" id="CHEBI:30616"/>
        <dbReference type="ChEBI" id="CHEBI:32682"/>
        <dbReference type="ChEBI" id="CHEBI:33019"/>
        <dbReference type="ChEBI" id="CHEBI:78442"/>
        <dbReference type="ChEBI" id="CHEBI:78513"/>
        <dbReference type="ChEBI" id="CHEBI:456215"/>
        <dbReference type="EC" id="6.1.1.19"/>
    </reaction>
</comment>
<dbReference type="InterPro" id="IPR014729">
    <property type="entry name" value="Rossmann-like_a/b/a_fold"/>
</dbReference>
<dbReference type="PANTHER" id="PTHR11956:SF11">
    <property type="entry name" value="ARGININE--TRNA LIGASE, MITOCHONDRIAL-RELATED"/>
    <property type="match status" value="1"/>
</dbReference>
<dbReference type="GO" id="GO:0005524">
    <property type="term" value="F:ATP binding"/>
    <property type="evidence" value="ECO:0007669"/>
    <property type="project" value="UniProtKB-KW"/>
</dbReference>
<proteinExistence type="inferred from homology"/>
<comment type="similarity">
    <text evidence="1 12">Belongs to the class-I aminoacyl-tRNA synthetase family.</text>
</comment>
<evidence type="ECO:0000313" key="15">
    <source>
        <dbReference type="Proteomes" id="UP000694846"/>
    </source>
</evidence>
<evidence type="ECO:0000256" key="11">
    <source>
        <dbReference type="ARBA" id="ARBA00049595"/>
    </source>
</evidence>
<evidence type="ECO:0000313" key="14">
    <source>
        <dbReference type="EMBL" id="MBY79610.1"/>
    </source>
</evidence>
<evidence type="ECO:0000256" key="2">
    <source>
        <dbReference type="ARBA" id="ARBA00012837"/>
    </source>
</evidence>
<dbReference type="NCBIfam" id="TIGR00456">
    <property type="entry name" value="argS"/>
    <property type="match status" value="1"/>
</dbReference>
<comment type="function">
    <text evidence="11">Catalyzes the attachment of arginine to tRNA(Arg) in a two-step reaction: arginine is first activated by ATP to form Arg-AMP and then transferred to the acceptor end of tRNA(Arg).</text>
</comment>
<keyword evidence="5 12" id="KW-0067">ATP-binding</keyword>
<dbReference type="PANTHER" id="PTHR11956">
    <property type="entry name" value="ARGINYL-TRNA SYNTHETASE"/>
    <property type="match status" value="1"/>
</dbReference>
<keyword evidence="15" id="KW-1185">Reference proteome</keyword>
<dbReference type="Gene3D" id="3.40.50.620">
    <property type="entry name" value="HUPs"/>
    <property type="match status" value="1"/>
</dbReference>
<dbReference type="InterPro" id="IPR001278">
    <property type="entry name" value="Arg-tRNA-ligase"/>
</dbReference>
<evidence type="ECO:0000256" key="6">
    <source>
        <dbReference type="ARBA" id="ARBA00022917"/>
    </source>
</evidence>
<evidence type="ECO:0000256" key="10">
    <source>
        <dbReference type="ARBA" id="ARBA00049339"/>
    </source>
</evidence>
<evidence type="ECO:0000256" key="9">
    <source>
        <dbReference type="ARBA" id="ARBA00039495"/>
    </source>
</evidence>
<dbReference type="InterPro" id="IPR009080">
    <property type="entry name" value="tRNAsynth_Ia_anticodon-bd"/>
</dbReference>
<dbReference type="PROSITE" id="PS00178">
    <property type="entry name" value="AA_TRNA_LIGASE_I"/>
    <property type="match status" value="1"/>
</dbReference>
<dbReference type="RefSeq" id="XP_025410945.1">
    <property type="nucleotide sequence ID" value="XM_025555160.1"/>
</dbReference>
<name>A0A2S2QQ06_9HEMI</name>
<dbReference type="FunFam" id="1.10.730.10:FF:000006">
    <property type="entry name" value="Arginyl-tRNA synthetase 2, mitochondrial"/>
    <property type="match status" value="1"/>
</dbReference>
<dbReference type="Gene3D" id="1.10.730.10">
    <property type="entry name" value="Isoleucyl-tRNA Synthetase, Domain 1"/>
    <property type="match status" value="1"/>
</dbReference>
<dbReference type="GO" id="GO:0005739">
    <property type="term" value="C:mitochondrion"/>
    <property type="evidence" value="ECO:0007669"/>
    <property type="project" value="TreeGrafter"/>
</dbReference>
<dbReference type="GO" id="GO:0006420">
    <property type="term" value="P:arginyl-tRNA aminoacylation"/>
    <property type="evidence" value="ECO:0007669"/>
    <property type="project" value="InterPro"/>
</dbReference>
<dbReference type="InterPro" id="IPR001412">
    <property type="entry name" value="aa-tRNA-synth_I_CS"/>
</dbReference>
<dbReference type="GO" id="GO:0032543">
    <property type="term" value="P:mitochondrial translation"/>
    <property type="evidence" value="ECO:0007669"/>
    <property type="project" value="TreeGrafter"/>
</dbReference>
<reference evidence="14" key="1">
    <citation type="submission" date="2018-04" db="EMBL/GenBank/DDBJ databases">
        <title>Transcriptome assembly of Sipha flava.</title>
        <authorList>
            <person name="Scully E.D."/>
            <person name="Geib S.M."/>
            <person name="Palmer N.A."/>
            <person name="Koch K."/>
            <person name="Bradshaw J."/>
            <person name="Heng-Moss T."/>
            <person name="Sarath G."/>
        </authorList>
    </citation>
    <scope>NUCLEOTIDE SEQUENCE</scope>
</reference>
<evidence type="ECO:0000256" key="7">
    <source>
        <dbReference type="ARBA" id="ARBA00023146"/>
    </source>
</evidence>
<dbReference type="EC" id="6.1.1.19" evidence="2"/>
<dbReference type="PRINTS" id="PR01038">
    <property type="entry name" value="TRNASYNTHARG"/>
</dbReference>
<dbReference type="GO" id="GO:0004814">
    <property type="term" value="F:arginine-tRNA ligase activity"/>
    <property type="evidence" value="ECO:0007669"/>
    <property type="project" value="UniProtKB-EC"/>
</dbReference>
<evidence type="ECO:0000256" key="3">
    <source>
        <dbReference type="ARBA" id="ARBA00022598"/>
    </source>
</evidence>
<evidence type="ECO:0000256" key="5">
    <source>
        <dbReference type="ARBA" id="ARBA00022840"/>
    </source>
</evidence>
<protein>
    <recommendedName>
        <fullName evidence="9">Probable arginine--tRNA ligase, mitochondrial</fullName>
        <ecNumber evidence="2">6.1.1.19</ecNumber>
    </recommendedName>
    <alternativeName>
        <fullName evidence="8">Arginyl-tRNA synthetase</fullName>
    </alternativeName>
</protein>
<evidence type="ECO:0000256" key="12">
    <source>
        <dbReference type="RuleBase" id="RU363038"/>
    </source>
</evidence>
<dbReference type="InterPro" id="IPR035684">
    <property type="entry name" value="ArgRS_core"/>
</dbReference>
<dbReference type="EMBL" id="GGMS01010407">
    <property type="protein sequence ID" value="MBY79610.1"/>
    <property type="molecule type" value="Transcribed_RNA"/>
</dbReference>
<evidence type="ECO:0000256" key="1">
    <source>
        <dbReference type="ARBA" id="ARBA00005594"/>
    </source>
</evidence>
<sequence>MVKTALWMTSNYRLYKKCIAEKIACTIHKNSPDVINDLMANLKVGKGNSMDNIGFHIPLSILQKHSSNTKHSLLTNIISSRDMTTSEMNPQIVLIHLNKSNFINDMLKDDEIQIPQPCMQNFKPRIIEFSSPNIAKPFHVGHLRSTIIGNFISNLTDFIDGHVVRINYLGDWGPQFGYTLLGLDEMKLDGSKKFTIESLHKAYILANQMAIQDPSIHEKAKSLFNDLECGKSTSNINHLWNEFRSITIKELETIYKRLGIEFDEYDWESEYSIEKIQNVLKKLHKIGLLEFKSDGSTVINSNNQEITILKNDNSTLYLTRDIAAALRRHKYYGSEELYYVVDSTQSKHFYLLKSLITKINSKLNVHHVPFGRIHGMSSRKGEGVLLDQLLNKAKSIMNLKRKYSPTTKDNALDNNEIADVLGISAIIINDLKQRRKKDYNFSWESALQVNGDTGIKLQYTHCRLVSLEEINSSITLPNEVNADYLTETVAVDLILEMCRFEDILTETSQELEACILVNYLFRLCNCINKAIKVLNVKNSSYVVAQQRILLFHRARNILSSGMKILGLAPLKCM</sequence>
<dbReference type="Pfam" id="PF05746">
    <property type="entry name" value="DALR_1"/>
    <property type="match status" value="1"/>
</dbReference>
<dbReference type="AlphaFoldDB" id="A0A2S2QQ06"/>
<dbReference type="SUPFAM" id="SSF52374">
    <property type="entry name" value="Nucleotidylyl transferase"/>
    <property type="match status" value="1"/>
</dbReference>
<keyword evidence="6 12" id="KW-0648">Protein biosynthesis</keyword>
<dbReference type="SUPFAM" id="SSF47323">
    <property type="entry name" value="Anticodon-binding domain of a subclass of class I aminoacyl-tRNA synthetases"/>
    <property type="match status" value="1"/>
</dbReference>
<keyword evidence="4 12" id="KW-0547">Nucleotide-binding</keyword>
<evidence type="ECO:0000256" key="4">
    <source>
        <dbReference type="ARBA" id="ARBA00022741"/>
    </source>
</evidence>
<evidence type="ECO:0000256" key="8">
    <source>
        <dbReference type="ARBA" id="ARBA00033033"/>
    </source>
</evidence>
<evidence type="ECO:0000259" key="13">
    <source>
        <dbReference type="SMART" id="SM00836"/>
    </source>
</evidence>
<gene>
    <name evidence="14" type="primary">RARS2</name>
    <name evidence="16" type="synonym">LOC112683933</name>
    <name evidence="14" type="ORF">g.147767</name>
</gene>
<dbReference type="SMART" id="SM00836">
    <property type="entry name" value="DALR_1"/>
    <property type="match status" value="1"/>
</dbReference>
<feature type="domain" description="DALR anticodon binding" evidence="13">
    <location>
        <begin position="457"/>
        <end position="573"/>
    </location>
</feature>
<dbReference type="InterPro" id="IPR008909">
    <property type="entry name" value="DALR_anticod-bd"/>
</dbReference>
<accession>A0A2S2QQ06</accession>
<dbReference type="OrthoDB" id="68056at2759"/>